<dbReference type="EMBL" id="VAUP01000004">
    <property type="protein sequence ID" value="TLX44723.1"/>
    <property type="molecule type" value="Genomic_DNA"/>
</dbReference>
<dbReference type="PANTHER" id="PTHR43711">
    <property type="entry name" value="TWO-COMPONENT HISTIDINE KINASE"/>
    <property type="match status" value="1"/>
</dbReference>
<dbReference type="CDD" id="cd00075">
    <property type="entry name" value="HATPase"/>
    <property type="match status" value="1"/>
</dbReference>
<comment type="caution">
    <text evidence="10">The sequence shown here is derived from an EMBL/GenBank/DDBJ whole genome shotgun (WGS) entry which is preliminary data.</text>
</comment>
<keyword evidence="4" id="KW-0808">Transferase</keyword>
<dbReference type="InterPro" id="IPR036890">
    <property type="entry name" value="HATPase_C_sf"/>
</dbReference>
<evidence type="ECO:0000256" key="7">
    <source>
        <dbReference type="SAM" id="Coils"/>
    </source>
</evidence>
<dbReference type="SMART" id="SM00388">
    <property type="entry name" value="HisKA"/>
    <property type="match status" value="1"/>
</dbReference>
<dbReference type="RefSeq" id="WP_138397724.1">
    <property type="nucleotide sequence ID" value="NZ_JBAFVI010000009.1"/>
</dbReference>
<dbReference type="InterPro" id="IPR004358">
    <property type="entry name" value="Sig_transdc_His_kin-like_C"/>
</dbReference>
<dbReference type="OrthoDB" id="9813151at2"/>
<feature type="transmembrane region" description="Helical" evidence="8">
    <location>
        <begin position="68"/>
        <end position="84"/>
    </location>
</feature>
<dbReference type="Gene3D" id="1.10.287.130">
    <property type="match status" value="1"/>
</dbReference>
<dbReference type="PROSITE" id="PS50109">
    <property type="entry name" value="HIS_KIN"/>
    <property type="match status" value="1"/>
</dbReference>
<dbReference type="SUPFAM" id="SSF55874">
    <property type="entry name" value="ATPase domain of HSP90 chaperone/DNA topoisomerase II/histidine kinase"/>
    <property type="match status" value="1"/>
</dbReference>
<evidence type="ECO:0000256" key="1">
    <source>
        <dbReference type="ARBA" id="ARBA00000085"/>
    </source>
</evidence>
<dbReference type="EC" id="2.7.13.3" evidence="2"/>
<dbReference type="GeneID" id="95772096"/>
<dbReference type="AlphaFoldDB" id="A0A6C1KY04"/>
<keyword evidence="5 10" id="KW-0418">Kinase</keyword>
<dbReference type="SUPFAM" id="SSF47384">
    <property type="entry name" value="Homodimeric domain of signal transducing histidine kinase"/>
    <property type="match status" value="1"/>
</dbReference>
<protein>
    <recommendedName>
        <fullName evidence="2">histidine kinase</fullName>
        <ecNumber evidence="2">2.7.13.3</ecNumber>
    </recommendedName>
</protein>
<keyword evidence="6" id="KW-0902">Two-component regulatory system</keyword>
<organism evidence="10 11">
    <name type="scientific">Xanthobacter autotrophicus</name>
    <dbReference type="NCBI Taxonomy" id="280"/>
    <lineage>
        <taxon>Bacteria</taxon>
        <taxon>Pseudomonadati</taxon>
        <taxon>Pseudomonadota</taxon>
        <taxon>Alphaproteobacteria</taxon>
        <taxon>Hyphomicrobiales</taxon>
        <taxon>Xanthobacteraceae</taxon>
        <taxon>Xanthobacter</taxon>
    </lineage>
</organism>
<dbReference type="PANTHER" id="PTHR43711:SF26">
    <property type="entry name" value="SENSOR HISTIDINE KINASE RCSC"/>
    <property type="match status" value="1"/>
</dbReference>
<name>A0A6C1KY04_XANAU</name>
<proteinExistence type="predicted"/>
<gene>
    <name evidence="10" type="ORF">FBQ73_01295</name>
</gene>
<evidence type="ECO:0000256" key="5">
    <source>
        <dbReference type="ARBA" id="ARBA00022777"/>
    </source>
</evidence>
<keyword evidence="8" id="KW-0472">Membrane</keyword>
<dbReference type="PRINTS" id="PR00344">
    <property type="entry name" value="BCTRLSENSOR"/>
</dbReference>
<evidence type="ECO:0000313" key="10">
    <source>
        <dbReference type="EMBL" id="TLX44723.1"/>
    </source>
</evidence>
<dbReference type="Pfam" id="PF00512">
    <property type="entry name" value="HisKA"/>
    <property type="match status" value="1"/>
</dbReference>
<dbReference type="InterPro" id="IPR003594">
    <property type="entry name" value="HATPase_dom"/>
</dbReference>
<dbReference type="InterPro" id="IPR036097">
    <property type="entry name" value="HisK_dim/P_sf"/>
</dbReference>
<dbReference type="Proteomes" id="UP000305131">
    <property type="component" value="Unassembled WGS sequence"/>
</dbReference>
<dbReference type="InterPro" id="IPR050736">
    <property type="entry name" value="Sensor_HK_Regulatory"/>
</dbReference>
<keyword evidence="8" id="KW-1133">Transmembrane helix</keyword>
<dbReference type="Pfam" id="PF02518">
    <property type="entry name" value="HATPase_c"/>
    <property type="match status" value="1"/>
</dbReference>
<accession>A0A6C1KY04</accession>
<keyword evidence="8" id="KW-0812">Transmembrane</keyword>
<evidence type="ECO:0000256" key="6">
    <source>
        <dbReference type="ARBA" id="ARBA00023012"/>
    </source>
</evidence>
<feature type="coiled-coil region" evidence="7">
    <location>
        <begin position="86"/>
        <end position="113"/>
    </location>
</feature>
<sequence>MSGPFCPPLDAAASSPPELAAQAAGLPLPPPLPLARPTRSLAGSWLVAGLGSFGLALAGGALAGGPGAVAGGAAALIAASLLVLRSQRLETALRAAEARADAAEAAARQATAENLAKSRFLAEMSHELRTPLNTVMGFSEMMADEVLGPHRVQAYGSYARDIHASGQHLLALADDLLDLARIESGHRTLMETPVRLDALAEDCVAMMRPLAAGARVTLTAEVTGTPRLWGDERALRQIALNLLANAVKFTPHDGSVRLLAGLGAGGMPFVAVEDTGPGITERELPLGAAHPRESRLDLATGRGAGLGLAIVRGLAGLHGGALALERRPGGGTRAEVTFPPARALQS</sequence>
<keyword evidence="3" id="KW-0597">Phosphoprotein</keyword>
<dbReference type="GO" id="GO:0000155">
    <property type="term" value="F:phosphorelay sensor kinase activity"/>
    <property type="evidence" value="ECO:0007669"/>
    <property type="project" value="InterPro"/>
</dbReference>
<evidence type="ECO:0000256" key="3">
    <source>
        <dbReference type="ARBA" id="ARBA00022553"/>
    </source>
</evidence>
<dbReference type="InterPro" id="IPR005467">
    <property type="entry name" value="His_kinase_dom"/>
</dbReference>
<comment type="catalytic activity">
    <reaction evidence="1">
        <text>ATP + protein L-histidine = ADP + protein N-phospho-L-histidine.</text>
        <dbReference type="EC" id="2.7.13.3"/>
    </reaction>
</comment>
<evidence type="ECO:0000256" key="2">
    <source>
        <dbReference type="ARBA" id="ARBA00012438"/>
    </source>
</evidence>
<dbReference type="SMART" id="SM00387">
    <property type="entry name" value="HATPase_c"/>
    <property type="match status" value="1"/>
</dbReference>
<evidence type="ECO:0000256" key="8">
    <source>
        <dbReference type="SAM" id="Phobius"/>
    </source>
</evidence>
<feature type="domain" description="Histidine kinase" evidence="9">
    <location>
        <begin position="123"/>
        <end position="342"/>
    </location>
</feature>
<dbReference type="CDD" id="cd00082">
    <property type="entry name" value="HisKA"/>
    <property type="match status" value="1"/>
</dbReference>
<evidence type="ECO:0000259" key="9">
    <source>
        <dbReference type="PROSITE" id="PS50109"/>
    </source>
</evidence>
<dbReference type="Gene3D" id="3.30.565.10">
    <property type="entry name" value="Histidine kinase-like ATPase, C-terminal domain"/>
    <property type="match status" value="1"/>
</dbReference>
<evidence type="ECO:0000256" key="4">
    <source>
        <dbReference type="ARBA" id="ARBA00022679"/>
    </source>
</evidence>
<dbReference type="InterPro" id="IPR003661">
    <property type="entry name" value="HisK_dim/P_dom"/>
</dbReference>
<keyword evidence="7" id="KW-0175">Coiled coil</keyword>
<evidence type="ECO:0000313" key="11">
    <source>
        <dbReference type="Proteomes" id="UP000305131"/>
    </source>
</evidence>
<reference evidence="10 11" key="1">
    <citation type="submission" date="2019-05" db="EMBL/GenBank/DDBJ databases">
        <authorList>
            <person name="Zhou X."/>
        </authorList>
    </citation>
    <scope>NUCLEOTIDE SEQUENCE [LARGE SCALE GENOMIC DNA]</scope>
    <source>
        <strain evidence="10 11">DSM 432</strain>
    </source>
</reference>